<dbReference type="EMBL" id="FXAZ01000001">
    <property type="protein sequence ID" value="SMG20459.1"/>
    <property type="molecule type" value="Genomic_DNA"/>
</dbReference>
<proteinExistence type="predicted"/>
<organism evidence="2 3">
    <name type="scientific">Paenibacillus aquistagni</name>
    <dbReference type="NCBI Taxonomy" id="1852522"/>
    <lineage>
        <taxon>Bacteria</taxon>
        <taxon>Bacillati</taxon>
        <taxon>Bacillota</taxon>
        <taxon>Bacilli</taxon>
        <taxon>Bacillales</taxon>
        <taxon>Paenibacillaceae</taxon>
        <taxon>Paenibacillus</taxon>
    </lineage>
</organism>
<feature type="transmembrane region" description="Helical" evidence="1">
    <location>
        <begin position="42"/>
        <end position="61"/>
    </location>
</feature>
<evidence type="ECO:0000256" key="1">
    <source>
        <dbReference type="SAM" id="Phobius"/>
    </source>
</evidence>
<dbReference type="AlphaFoldDB" id="A0A1X7IYU8"/>
<evidence type="ECO:0008006" key="4">
    <source>
        <dbReference type="Google" id="ProtNLM"/>
    </source>
</evidence>
<dbReference type="STRING" id="1852522.SAMN06295960_1027"/>
<feature type="transmembrane region" description="Helical" evidence="1">
    <location>
        <begin position="7"/>
        <end position="30"/>
    </location>
</feature>
<keyword evidence="1" id="KW-0472">Membrane</keyword>
<reference evidence="2 3" key="1">
    <citation type="submission" date="2017-04" db="EMBL/GenBank/DDBJ databases">
        <authorList>
            <person name="Afonso C.L."/>
            <person name="Miller P.J."/>
            <person name="Scott M.A."/>
            <person name="Spackman E."/>
            <person name="Goraichik I."/>
            <person name="Dimitrov K.M."/>
            <person name="Suarez D.L."/>
            <person name="Swayne D.E."/>
        </authorList>
    </citation>
    <scope>NUCLEOTIDE SEQUENCE [LARGE SCALE GENOMIC DNA]</scope>
    <source>
        <strain evidence="2 3">11</strain>
    </source>
</reference>
<accession>A0A1X7IYU8</accession>
<evidence type="ECO:0000313" key="3">
    <source>
        <dbReference type="Proteomes" id="UP000193834"/>
    </source>
</evidence>
<gene>
    <name evidence="2" type="ORF">SAMN06295960_1027</name>
</gene>
<keyword evidence="3" id="KW-1185">Reference proteome</keyword>
<dbReference type="Proteomes" id="UP000193834">
    <property type="component" value="Unassembled WGS sequence"/>
</dbReference>
<evidence type="ECO:0000313" key="2">
    <source>
        <dbReference type="EMBL" id="SMG20459.1"/>
    </source>
</evidence>
<keyword evidence="1" id="KW-0812">Transmembrane</keyword>
<name>A0A1X7IYU8_9BACL</name>
<dbReference type="RefSeq" id="WP_085493216.1">
    <property type="nucleotide sequence ID" value="NZ_FXAZ01000001.1"/>
</dbReference>
<keyword evidence="1" id="KW-1133">Transmembrane helix</keyword>
<sequence length="87" mass="10310">MKLRIGLFVAWLIPNIFMSVLNISVLIFLILYNSDLLAINRFGIWFLFWILHAAVISYGWYKIIDWYRKGEFHTKSDLTSPDEIDVN</sequence>
<protein>
    <recommendedName>
        <fullName evidence="4">2TM domain-containing protein</fullName>
    </recommendedName>
</protein>